<dbReference type="InterPro" id="IPR004107">
    <property type="entry name" value="Integrase_SAM-like_N"/>
</dbReference>
<reference evidence="14" key="1">
    <citation type="submission" date="2020-07" db="EMBL/GenBank/DDBJ databases">
        <title>Huge and variable diversity of episymbiotic CPR bacteria and DPANN archaea in groundwater ecosystems.</title>
        <authorList>
            <person name="He C.Y."/>
            <person name="Keren R."/>
            <person name="Whittaker M."/>
            <person name="Farag I.F."/>
            <person name="Doudna J."/>
            <person name="Cate J.H.D."/>
            <person name="Banfield J.F."/>
        </authorList>
    </citation>
    <scope>NUCLEOTIDE SEQUENCE</scope>
    <source>
        <strain evidence="14">NC_groundwater_1520_Pr4_B-0.1um_53_5</strain>
    </source>
</reference>
<dbReference type="Gene3D" id="1.10.443.10">
    <property type="entry name" value="Intergrase catalytic core"/>
    <property type="match status" value="1"/>
</dbReference>
<dbReference type="PROSITE" id="PS51900">
    <property type="entry name" value="CB"/>
    <property type="match status" value="1"/>
</dbReference>
<dbReference type="AlphaFoldDB" id="A0A933MKZ1"/>
<comment type="similarity">
    <text evidence="2 11">Belongs to the 'phage' integrase family. XerD subfamily.</text>
</comment>
<dbReference type="GO" id="GO:0007059">
    <property type="term" value="P:chromosome segregation"/>
    <property type="evidence" value="ECO:0007669"/>
    <property type="project" value="UniProtKB-UniRule"/>
</dbReference>
<dbReference type="SUPFAM" id="SSF56349">
    <property type="entry name" value="DNA breaking-rejoining enzymes"/>
    <property type="match status" value="1"/>
</dbReference>
<feature type="active site" description="O-(3'-phospho-DNA)-tyrosine intermediate" evidence="11">
    <location>
        <position position="276"/>
    </location>
</feature>
<evidence type="ECO:0000256" key="7">
    <source>
        <dbReference type="ARBA" id="ARBA00022908"/>
    </source>
</evidence>
<dbReference type="Gene3D" id="1.10.150.130">
    <property type="match status" value="1"/>
</dbReference>
<dbReference type="CDD" id="cd00798">
    <property type="entry name" value="INT_XerDC_C"/>
    <property type="match status" value="1"/>
</dbReference>
<dbReference type="PANTHER" id="PTHR30349:SF81">
    <property type="entry name" value="TYROSINE RECOMBINASE XERC"/>
    <property type="match status" value="1"/>
</dbReference>
<keyword evidence="8 11" id="KW-0238">DNA-binding</keyword>
<keyword evidence="10 11" id="KW-0131">Cell cycle</keyword>
<dbReference type="Pfam" id="PF02899">
    <property type="entry name" value="Phage_int_SAM_1"/>
    <property type="match status" value="1"/>
</dbReference>
<dbReference type="Proteomes" id="UP000736328">
    <property type="component" value="Unassembled WGS sequence"/>
</dbReference>
<keyword evidence="7 11" id="KW-0229">DNA integration</keyword>
<dbReference type="InterPro" id="IPR002104">
    <property type="entry name" value="Integrase_catalytic"/>
</dbReference>
<feature type="active site" evidence="11">
    <location>
        <position position="267"/>
    </location>
</feature>
<dbReference type="InterPro" id="IPR050090">
    <property type="entry name" value="Tyrosine_recombinase_XerCD"/>
</dbReference>
<dbReference type="Pfam" id="PF00589">
    <property type="entry name" value="Phage_integrase"/>
    <property type="match status" value="1"/>
</dbReference>
<keyword evidence="6 11" id="KW-0159">Chromosome partition</keyword>
<comment type="function">
    <text evidence="11">Site-specific tyrosine recombinase, which acts by catalyzing the cutting and rejoining of the recombining DNA molecules. The XerC-XerD complex is essential to convert dimers of the bacterial chromosome into monomers to permit their segregation at cell division. It also contributes to the segregational stability of plasmids.</text>
</comment>
<dbReference type="InterPro" id="IPR010998">
    <property type="entry name" value="Integrase_recombinase_N"/>
</dbReference>
<evidence type="ECO:0000313" key="15">
    <source>
        <dbReference type="Proteomes" id="UP000736328"/>
    </source>
</evidence>
<name>A0A933MKZ1_UNCT6</name>
<dbReference type="GO" id="GO:0009037">
    <property type="term" value="F:tyrosine-based site-specific recombinase activity"/>
    <property type="evidence" value="ECO:0007669"/>
    <property type="project" value="UniProtKB-UniRule"/>
</dbReference>
<comment type="subunit">
    <text evidence="11">Forms a cyclic heterotetrameric complex composed of two molecules of XerC and two molecules of XerD.</text>
</comment>
<evidence type="ECO:0000313" key="14">
    <source>
        <dbReference type="EMBL" id="MBI4726921.1"/>
    </source>
</evidence>
<keyword evidence="5 11" id="KW-0132">Cell division</keyword>
<feature type="active site" evidence="11">
    <location>
        <position position="241"/>
    </location>
</feature>
<dbReference type="PROSITE" id="PS51898">
    <property type="entry name" value="TYR_RECOMBINASE"/>
    <property type="match status" value="1"/>
</dbReference>
<accession>A0A933MKZ1</accession>
<evidence type="ECO:0000256" key="5">
    <source>
        <dbReference type="ARBA" id="ARBA00022618"/>
    </source>
</evidence>
<evidence type="ECO:0000256" key="11">
    <source>
        <dbReference type="HAMAP-Rule" id="MF_01807"/>
    </source>
</evidence>
<evidence type="ECO:0000256" key="4">
    <source>
        <dbReference type="ARBA" id="ARBA00022490"/>
    </source>
</evidence>
<dbReference type="EMBL" id="JACQXR010000089">
    <property type="protein sequence ID" value="MBI4726921.1"/>
    <property type="molecule type" value="Genomic_DNA"/>
</dbReference>
<gene>
    <name evidence="11 14" type="primary">xerD</name>
    <name evidence="14" type="ORF">HY768_06820</name>
</gene>
<evidence type="ECO:0000256" key="6">
    <source>
        <dbReference type="ARBA" id="ARBA00022829"/>
    </source>
</evidence>
<evidence type="ECO:0000256" key="1">
    <source>
        <dbReference type="ARBA" id="ARBA00004496"/>
    </source>
</evidence>
<dbReference type="HAMAP" id="MF_01807">
    <property type="entry name" value="Recomb_XerD"/>
    <property type="match status" value="1"/>
</dbReference>
<dbReference type="HAMAP" id="MF_01808">
    <property type="entry name" value="Recomb_XerC_XerD"/>
    <property type="match status" value="1"/>
</dbReference>
<dbReference type="GO" id="GO:0006313">
    <property type="term" value="P:DNA transposition"/>
    <property type="evidence" value="ECO:0007669"/>
    <property type="project" value="UniProtKB-UniRule"/>
</dbReference>
<organism evidence="14 15">
    <name type="scientific">candidate division TA06 bacterium</name>
    <dbReference type="NCBI Taxonomy" id="2250710"/>
    <lineage>
        <taxon>Bacteria</taxon>
        <taxon>Bacteria division TA06</taxon>
    </lineage>
</organism>
<evidence type="ECO:0000256" key="2">
    <source>
        <dbReference type="ARBA" id="ARBA00010450"/>
    </source>
</evidence>
<keyword evidence="9 11" id="KW-0233">DNA recombination</keyword>
<comment type="subcellular location">
    <subcellularLocation>
        <location evidence="1 11">Cytoplasm</location>
    </subcellularLocation>
</comment>
<dbReference type="InterPro" id="IPR013762">
    <property type="entry name" value="Integrase-like_cat_sf"/>
</dbReference>
<feature type="domain" description="Tyr recombinase" evidence="12">
    <location>
        <begin position="106"/>
        <end position="289"/>
    </location>
</feature>
<protein>
    <recommendedName>
        <fullName evidence="3 11">Tyrosine recombinase XerD</fullName>
    </recommendedName>
</protein>
<dbReference type="GO" id="GO:0051301">
    <property type="term" value="P:cell division"/>
    <property type="evidence" value="ECO:0007669"/>
    <property type="project" value="UniProtKB-KW"/>
</dbReference>
<evidence type="ECO:0000256" key="9">
    <source>
        <dbReference type="ARBA" id="ARBA00023172"/>
    </source>
</evidence>
<keyword evidence="4 11" id="KW-0963">Cytoplasm</keyword>
<evidence type="ECO:0000256" key="3">
    <source>
        <dbReference type="ARBA" id="ARBA00015810"/>
    </source>
</evidence>
<dbReference type="InterPro" id="IPR044068">
    <property type="entry name" value="CB"/>
</dbReference>
<evidence type="ECO:0000256" key="8">
    <source>
        <dbReference type="ARBA" id="ARBA00023125"/>
    </source>
</evidence>
<dbReference type="InterPro" id="IPR011932">
    <property type="entry name" value="Recomb_XerD"/>
</dbReference>
<feature type="active site" evidence="11">
    <location>
        <position position="244"/>
    </location>
</feature>
<comment type="caution">
    <text evidence="14">The sequence shown here is derived from an EMBL/GenBank/DDBJ whole genome shotgun (WGS) entry which is preliminary data.</text>
</comment>
<feature type="active site" evidence="11">
    <location>
        <position position="170"/>
    </location>
</feature>
<dbReference type="NCBIfam" id="NF001399">
    <property type="entry name" value="PRK00283.1"/>
    <property type="match status" value="1"/>
</dbReference>
<dbReference type="GO" id="GO:0003677">
    <property type="term" value="F:DNA binding"/>
    <property type="evidence" value="ECO:0007669"/>
    <property type="project" value="UniProtKB-UniRule"/>
</dbReference>
<dbReference type="NCBIfam" id="TIGR02225">
    <property type="entry name" value="recomb_XerD"/>
    <property type="match status" value="1"/>
</dbReference>
<feature type="active site" evidence="11">
    <location>
        <position position="146"/>
    </location>
</feature>
<feature type="domain" description="Core-binding (CB)" evidence="13">
    <location>
        <begin position="1"/>
        <end position="85"/>
    </location>
</feature>
<evidence type="ECO:0000259" key="13">
    <source>
        <dbReference type="PROSITE" id="PS51900"/>
    </source>
</evidence>
<evidence type="ECO:0000259" key="12">
    <source>
        <dbReference type="PROSITE" id="PS51898"/>
    </source>
</evidence>
<dbReference type="InterPro" id="IPR023009">
    <property type="entry name" value="Tyrosine_recombinase_XerC/XerD"/>
</dbReference>
<dbReference type="GO" id="GO:0005737">
    <property type="term" value="C:cytoplasm"/>
    <property type="evidence" value="ECO:0007669"/>
    <property type="project" value="UniProtKB-SubCell"/>
</dbReference>
<evidence type="ECO:0000256" key="10">
    <source>
        <dbReference type="ARBA" id="ARBA00023306"/>
    </source>
</evidence>
<sequence length="295" mass="33917">MDEALQQYLTHLAVERGLSDNSIQSYDRDIRRYLIFLKTKNIADLRAVERKVISEFLSLLMGYGLSPVSLSRNISALRGFHRFLASEGTTKSDPTENIETPRLDKKLPEVLDLSEVEQLLAQPDPASRLGLRDKAMLEILYACGLRISELLTLKTSDLFFDQDFIRCFGKGSKERIVPVGRSARHWTEKYRRNSRPALLKKFSAETLFLNNRGRPMSRMGFWKLLKAYAQKAGIKKRVHPHILRHSFATHLLEGGADLRSVQEMLGHADIGTTQIYTHVDREYLKEVHRQFHPRG</sequence>
<dbReference type="PANTHER" id="PTHR30349">
    <property type="entry name" value="PHAGE INTEGRASE-RELATED"/>
    <property type="match status" value="1"/>
</dbReference>
<dbReference type="InterPro" id="IPR011010">
    <property type="entry name" value="DNA_brk_join_enz"/>
</dbReference>
<dbReference type="SUPFAM" id="SSF47823">
    <property type="entry name" value="lambda integrase-like, N-terminal domain"/>
    <property type="match status" value="1"/>
</dbReference>
<proteinExistence type="inferred from homology"/>
<dbReference type="NCBIfam" id="NF040815">
    <property type="entry name" value="recomb_XerA_Arch"/>
    <property type="match status" value="1"/>
</dbReference>